<comment type="caution">
    <text evidence="6">The sequence shown here is derived from an EMBL/GenBank/DDBJ whole genome shotgun (WGS) entry which is preliminary data.</text>
</comment>
<keyword evidence="2" id="KW-0479">Metal-binding</keyword>
<keyword evidence="7" id="KW-1185">Reference proteome</keyword>
<evidence type="ECO:0000256" key="4">
    <source>
        <dbReference type="ARBA" id="ARBA00022833"/>
    </source>
</evidence>
<dbReference type="PANTHER" id="PTHR46481">
    <property type="entry name" value="ZINC FINGER BED DOMAIN-CONTAINING PROTEIN 4"/>
    <property type="match status" value="1"/>
</dbReference>
<dbReference type="Proteomes" id="UP001159363">
    <property type="component" value="Chromosome 3"/>
</dbReference>
<keyword evidence="4" id="KW-0862">Zinc</keyword>
<organism evidence="6 7">
    <name type="scientific">Dryococelus australis</name>
    <dbReference type="NCBI Taxonomy" id="614101"/>
    <lineage>
        <taxon>Eukaryota</taxon>
        <taxon>Metazoa</taxon>
        <taxon>Ecdysozoa</taxon>
        <taxon>Arthropoda</taxon>
        <taxon>Hexapoda</taxon>
        <taxon>Insecta</taxon>
        <taxon>Pterygota</taxon>
        <taxon>Neoptera</taxon>
        <taxon>Polyneoptera</taxon>
        <taxon>Phasmatodea</taxon>
        <taxon>Verophasmatodea</taxon>
        <taxon>Anareolatae</taxon>
        <taxon>Phasmatidae</taxon>
        <taxon>Eurycanthinae</taxon>
        <taxon>Dryococelus</taxon>
    </lineage>
</organism>
<evidence type="ECO:0000256" key="5">
    <source>
        <dbReference type="ARBA" id="ARBA00023242"/>
    </source>
</evidence>
<gene>
    <name evidence="6" type="ORF">PR048_008131</name>
</gene>
<evidence type="ECO:0000256" key="3">
    <source>
        <dbReference type="ARBA" id="ARBA00022771"/>
    </source>
</evidence>
<dbReference type="InterPro" id="IPR012337">
    <property type="entry name" value="RNaseH-like_sf"/>
</dbReference>
<accession>A0ABQ9HX14</accession>
<dbReference type="PANTHER" id="PTHR46481:SF10">
    <property type="entry name" value="ZINC FINGER BED DOMAIN-CONTAINING PROTEIN 39"/>
    <property type="match status" value="1"/>
</dbReference>
<comment type="subcellular location">
    <subcellularLocation>
        <location evidence="1">Nucleus</location>
    </subcellularLocation>
</comment>
<keyword evidence="5" id="KW-0539">Nucleus</keyword>
<reference evidence="6 7" key="1">
    <citation type="submission" date="2023-02" db="EMBL/GenBank/DDBJ databases">
        <title>LHISI_Scaffold_Assembly.</title>
        <authorList>
            <person name="Stuart O.P."/>
            <person name="Cleave R."/>
            <person name="Magrath M.J.L."/>
            <person name="Mikheyev A.S."/>
        </authorList>
    </citation>
    <scope>NUCLEOTIDE SEQUENCE [LARGE SCALE GENOMIC DNA]</scope>
    <source>
        <strain evidence="6">Daus_M_001</strain>
        <tissue evidence="6">Leg muscle</tissue>
    </source>
</reference>
<dbReference type="EMBL" id="JARBHB010000003">
    <property type="protein sequence ID" value="KAJ8888639.1"/>
    <property type="molecule type" value="Genomic_DNA"/>
</dbReference>
<protein>
    <submittedName>
        <fullName evidence="6">Uncharacterized protein</fullName>
    </submittedName>
</protein>
<evidence type="ECO:0000256" key="1">
    <source>
        <dbReference type="ARBA" id="ARBA00004123"/>
    </source>
</evidence>
<evidence type="ECO:0000313" key="6">
    <source>
        <dbReference type="EMBL" id="KAJ8888639.1"/>
    </source>
</evidence>
<name>A0ABQ9HX14_9NEOP</name>
<proteinExistence type="predicted"/>
<evidence type="ECO:0000313" key="7">
    <source>
        <dbReference type="Proteomes" id="UP001159363"/>
    </source>
</evidence>
<evidence type="ECO:0000256" key="2">
    <source>
        <dbReference type="ARBA" id="ARBA00022723"/>
    </source>
</evidence>
<sequence>MQKIPKDVGLYSRRTSARQRFLEKQQHIKIFELELIQEFDTQWNSELQILKRLLTLKEAIAAELASDSSDIDNLTSADWKTITGIIKVLETISKATCLTSVIDLRFKTDALTKIITEHLTTIVKNLYDEEGKKLPETSEETSNTLGASRKTSLWAWLEKIPRKKECTAGSVTKDGNEVTQYFTMERISRHDDDLEWWRSHSEQSLRLVKVARH</sequence>
<dbReference type="SUPFAM" id="SSF53098">
    <property type="entry name" value="Ribonuclease H-like"/>
    <property type="match status" value="1"/>
</dbReference>
<keyword evidence="3" id="KW-0863">Zinc-finger</keyword>
<dbReference type="InterPro" id="IPR052035">
    <property type="entry name" value="ZnF_BED_domain_contain"/>
</dbReference>